<evidence type="ECO:0000256" key="6">
    <source>
        <dbReference type="PROSITE-ProRule" id="PRU00169"/>
    </source>
</evidence>
<dbReference type="RefSeq" id="WP_188383212.1">
    <property type="nucleotide sequence ID" value="NZ_BMEY01000002.1"/>
</dbReference>
<evidence type="ECO:0000256" key="5">
    <source>
        <dbReference type="ARBA" id="ARBA00023163"/>
    </source>
</evidence>
<keyword evidence="10" id="KW-1185">Reference proteome</keyword>
<dbReference type="PROSITE" id="PS50110">
    <property type="entry name" value="RESPONSE_REGULATORY"/>
    <property type="match status" value="1"/>
</dbReference>
<dbReference type="InterPro" id="IPR000792">
    <property type="entry name" value="Tscrpt_reg_LuxR_C"/>
</dbReference>
<dbReference type="GO" id="GO:0006355">
    <property type="term" value="P:regulation of DNA-templated transcription"/>
    <property type="evidence" value="ECO:0007669"/>
    <property type="project" value="InterPro"/>
</dbReference>
<comment type="subcellular location">
    <subcellularLocation>
        <location evidence="1">Cytoplasm</location>
    </subcellularLocation>
</comment>
<feature type="domain" description="Response regulatory" evidence="8">
    <location>
        <begin position="3"/>
        <end position="119"/>
    </location>
</feature>
<dbReference type="InterPro" id="IPR016032">
    <property type="entry name" value="Sig_transdc_resp-reg_C-effctor"/>
</dbReference>
<keyword evidence="4 9" id="KW-0238">DNA-binding</keyword>
<dbReference type="EMBL" id="BMEY01000002">
    <property type="protein sequence ID" value="GGA65083.1"/>
    <property type="molecule type" value="Genomic_DNA"/>
</dbReference>
<reference evidence="9" key="1">
    <citation type="journal article" date="2014" name="Int. J. Syst. Evol. Microbiol.">
        <title>Complete genome sequence of Corynebacterium casei LMG S-19264T (=DSM 44701T), isolated from a smear-ripened cheese.</title>
        <authorList>
            <consortium name="US DOE Joint Genome Institute (JGI-PGF)"/>
            <person name="Walter F."/>
            <person name="Albersmeier A."/>
            <person name="Kalinowski J."/>
            <person name="Ruckert C."/>
        </authorList>
    </citation>
    <scope>NUCLEOTIDE SEQUENCE</scope>
    <source>
        <strain evidence="9">CGMCC 1.12408</strain>
    </source>
</reference>
<keyword evidence="3" id="KW-0805">Transcription regulation</keyword>
<dbReference type="Pfam" id="PF00072">
    <property type="entry name" value="Response_reg"/>
    <property type="match status" value="1"/>
</dbReference>
<dbReference type="PRINTS" id="PR00038">
    <property type="entry name" value="HTHLUXR"/>
</dbReference>
<dbReference type="Gene3D" id="3.40.50.2300">
    <property type="match status" value="1"/>
</dbReference>
<reference evidence="9" key="2">
    <citation type="submission" date="2020-09" db="EMBL/GenBank/DDBJ databases">
        <authorList>
            <person name="Sun Q."/>
            <person name="Zhou Y."/>
        </authorList>
    </citation>
    <scope>NUCLEOTIDE SEQUENCE</scope>
    <source>
        <strain evidence="9">CGMCC 1.12408</strain>
    </source>
</reference>
<dbReference type="SMART" id="SM00421">
    <property type="entry name" value="HTH_LUXR"/>
    <property type="match status" value="1"/>
</dbReference>
<keyword evidence="5" id="KW-0804">Transcription</keyword>
<organism evidence="9 10">
    <name type="scientific">Ornithinibacillus halotolerans</name>
    <dbReference type="NCBI Taxonomy" id="1274357"/>
    <lineage>
        <taxon>Bacteria</taxon>
        <taxon>Bacillati</taxon>
        <taxon>Bacillota</taxon>
        <taxon>Bacilli</taxon>
        <taxon>Bacillales</taxon>
        <taxon>Bacillaceae</taxon>
        <taxon>Ornithinibacillus</taxon>
    </lineage>
</organism>
<evidence type="ECO:0000259" key="7">
    <source>
        <dbReference type="PROSITE" id="PS50043"/>
    </source>
</evidence>
<dbReference type="InterPro" id="IPR011006">
    <property type="entry name" value="CheY-like_superfamily"/>
</dbReference>
<evidence type="ECO:0000256" key="2">
    <source>
        <dbReference type="ARBA" id="ARBA00022553"/>
    </source>
</evidence>
<dbReference type="InterPro" id="IPR058245">
    <property type="entry name" value="NreC/VraR/RcsB-like_REC"/>
</dbReference>
<dbReference type="PANTHER" id="PTHR43214">
    <property type="entry name" value="TWO-COMPONENT RESPONSE REGULATOR"/>
    <property type="match status" value="1"/>
</dbReference>
<name>A0A916RQ95_9BACI</name>
<dbReference type="Proteomes" id="UP000613512">
    <property type="component" value="Unassembled WGS sequence"/>
</dbReference>
<dbReference type="InterPro" id="IPR039420">
    <property type="entry name" value="WalR-like"/>
</dbReference>
<dbReference type="CDD" id="cd17535">
    <property type="entry name" value="REC_NarL-like"/>
    <property type="match status" value="1"/>
</dbReference>
<dbReference type="InterPro" id="IPR001789">
    <property type="entry name" value="Sig_transdc_resp-reg_receiver"/>
</dbReference>
<dbReference type="GO" id="GO:0000160">
    <property type="term" value="P:phosphorelay signal transduction system"/>
    <property type="evidence" value="ECO:0007669"/>
    <property type="project" value="InterPro"/>
</dbReference>
<comment type="caution">
    <text evidence="6">Lacks conserved residue(s) required for the propagation of feature annotation.</text>
</comment>
<evidence type="ECO:0000256" key="4">
    <source>
        <dbReference type="ARBA" id="ARBA00023125"/>
    </source>
</evidence>
<evidence type="ECO:0000313" key="10">
    <source>
        <dbReference type="Proteomes" id="UP000613512"/>
    </source>
</evidence>
<dbReference type="SUPFAM" id="SSF52172">
    <property type="entry name" value="CheY-like"/>
    <property type="match status" value="1"/>
</dbReference>
<evidence type="ECO:0000256" key="1">
    <source>
        <dbReference type="ARBA" id="ARBA00004496"/>
    </source>
</evidence>
<gene>
    <name evidence="9" type="ORF">GCM10008025_06110</name>
</gene>
<dbReference type="PROSITE" id="PS50043">
    <property type="entry name" value="HTH_LUXR_2"/>
    <property type="match status" value="1"/>
</dbReference>
<evidence type="ECO:0000256" key="3">
    <source>
        <dbReference type="ARBA" id="ARBA00023015"/>
    </source>
</evidence>
<dbReference type="SUPFAM" id="SSF46894">
    <property type="entry name" value="C-terminal effector domain of the bipartite response regulators"/>
    <property type="match status" value="1"/>
</dbReference>
<sequence>MITVIVVDPTRLFREVVRSYLEREADVDVVGTADHAEEAIALIEEKQANVVLIEADMPKFGAIKAARIIKKVSPSTSVIYLTENKDLETIYRALANGADGYLLKDMYPDMLIQSIRNAARGEHVLSGEVAKIIVDQVRKDHLKVGDILARRLEMKGISLRHREKDVVGLLYKNYTNQQISKELHLSEGTIKNYISEIYVKLGINQRDKVIHYLHNLLQRN</sequence>
<dbReference type="AlphaFoldDB" id="A0A916RQ95"/>
<accession>A0A916RQ95</accession>
<dbReference type="GO" id="GO:0003677">
    <property type="term" value="F:DNA binding"/>
    <property type="evidence" value="ECO:0007669"/>
    <property type="project" value="UniProtKB-KW"/>
</dbReference>
<feature type="domain" description="HTH luxR-type" evidence="7">
    <location>
        <begin position="152"/>
        <end position="217"/>
    </location>
</feature>
<keyword evidence="2" id="KW-0597">Phosphoprotein</keyword>
<comment type="caution">
    <text evidence="9">The sequence shown here is derived from an EMBL/GenBank/DDBJ whole genome shotgun (WGS) entry which is preliminary data.</text>
</comment>
<evidence type="ECO:0000259" key="8">
    <source>
        <dbReference type="PROSITE" id="PS50110"/>
    </source>
</evidence>
<protein>
    <submittedName>
        <fullName evidence="9">DNA-binding response regulator</fullName>
    </submittedName>
</protein>
<dbReference type="SMART" id="SM00448">
    <property type="entry name" value="REC"/>
    <property type="match status" value="1"/>
</dbReference>
<dbReference type="Pfam" id="PF00196">
    <property type="entry name" value="GerE"/>
    <property type="match status" value="1"/>
</dbReference>
<proteinExistence type="predicted"/>
<dbReference type="GO" id="GO:0005737">
    <property type="term" value="C:cytoplasm"/>
    <property type="evidence" value="ECO:0007669"/>
    <property type="project" value="UniProtKB-SubCell"/>
</dbReference>
<evidence type="ECO:0000313" key="9">
    <source>
        <dbReference type="EMBL" id="GGA65083.1"/>
    </source>
</evidence>